<dbReference type="GO" id="GO:0031145">
    <property type="term" value="P:anaphase-promoting complex-dependent catabolic process"/>
    <property type="evidence" value="ECO:0007669"/>
    <property type="project" value="TreeGrafter"/>
</dbReference>
<dbReference type="GO" id="GO:1990757">
    <property type="term" value="F:ubiquitin ligase activator activity"/>
    <property type="evidence" value="ECO:0007669"/>
    <property type="project" value="TreeGrafter"/>
</dbReference>
<sequence length="99" mass="11301">MNRLRILAFKNKPSKPVDLLHPQISTLIRQNKPAKPRRVIPQTLDAPELVDDYYLNLWGSNNCSCIALGSIMYFWDAKNHSTSELVTIDDEDDPVTFVS</sequence>
<evidence type="ECO:0000256" key="1">
    <source>
        <dbReference type="ARBA" id="ARBA00022574"/>
    </source>
</evidence>
<evidence type="ECO:0000256" key="2">
    <source>
        <dbReference type="ARBA" id="ARBA00022618"/>
    </source>
</evidence>
<dbReference type="PANTHER" id="PTHR19918">
    <property type="entry name" value="CELL DIVISION CYCLE 20 CDC20 FIZZY -RELATED"/>
    <property type="match status" value="1"/>
</dbReference>
<organism evidence="6">
    <name type="scientific">Glycine soja</name>
    <name type="common">Wild soybean</name>
    <dbReference type="NCBI Taxonomy" id="3848"/>
    <lineage>
        <taxon>Eukaryota</taxon>
        <taxon>Viridiplantae</taxon>
        <taxon>Streptophyta</taxon>
        <taxon>Embryophyta</taxon>
        <taxon>Tracheophyta</taxon>
        <taxon>Spermatophyta</taxon>
        <taxon>Magnoliopsida</taxon>
        <taxon>eudicotyledons</taxon>
        <taxon>Gunneridae</taxon>
        <taxon>Pentapetalae</taxon>
        <taxon>rosids</taxon>
        <taxon>fabids</taxon>
        <taxon>Fabales</taxon>
        <taxon>Fabaceae</taxon>
        <taxon>Papilionoideae</taxon>
        <taxon>50 kb inversion clade</taxon>
        <taxon>NPAAA clade</taxon>
        <taxon>indigoferoid/millettioid clade</taxon>
        <taxon>Phaseoleae</taxon>
        <taxon>Glycine</taxon>
        <taxon>Glycine subgen. Soja</taxon>
    </lineage>
</organism>
<reference evidence="6" key="1">
    <citation type="submission" date="2014-07" db="EMBL/GenBank/DDBJ databases">
        <title>Identification of a novel salt tolerance gene in wild soybean by whole-genome sequencing.</title>
        <authorList>
            <person name="Lam H.-M."/>
            <person name="Qi X."/>
            <person name="Li M.-W."/>
            <person name="Liu X."/>
            <person name="Xie M."/>
            <person name="Ni M."/>
            <person name="Xu X."/>
        </authorList>
    </citation>
    <scope>NUCLEOTIDE SEQUENCE [LARGE SCALE GENOMIC DNA]</scope>
    <source>
        <tissue evidence="6">Root</tissue>
    </source>
</reference>
<accession>A0A0B2RKC9</accession>
<keyword evidence="2" id="KW-0132">Cell division</keyword>
<evidence type="ECO:0000256" key="5">
    <source>
        <dbReference type="ARBA" id="ARBA00023306"/>
    </source>
</evidence>
<dbReference type="Gene3D" id="2.130.10.10">
    <property type="entry name" value="YVTN repeat-like/Quinoprotein amine dehydrogenase"/>
    <property type="match status" value="1"/>
</dbReference>
<name>A0A0B2RKC9_GLYSO</name>
<dbReference type="PANTHER" id="PTHR19918:SF8">
    <property type="entry name" value="FI02843P"/>
    <property type="match status" value="1"/>
</dbReference>
<evidence type="ECO:0000256" key="3">
    <source>
        <dbReference type="ARBA" id="ARBA00022737"/>
    </source>
</evidence>
<keyword evidence="5" id="KW-0131">Cell cycle</keyword>
<dbReference type="Proteomes" id="UP000053555">
    <property type="component" value="Unassembled WGS sequence"/>
</dbReference>
<dbReference type="InterPro" id="IPR033010">
    <property type="entry name" value="Cdc20/Fizzy"/>
</dbReference>
<keyword evidence="4" id="KW-0498">Mitosis</keyword>
<dbReference type="AlphaFoldDB" id="A0A0B2RKC9"/>
<dbReference type="GO" id="GO:0051301">
    <property type="term" value="P:cell division"/>
    <property type="evidence" value="ECO:0007669"/>
    <property type="project" value="UniProtKB-KW"/>
</dbReference>
<keyword evidence="3" id="KW-0677">Repeat</keyword>
<proteinExistence type="predicted"/>
<dbReference type="InterPro" id="IPR015943">
    <property type="entry name" value="WD40/YVTN_repeat-like_dom_sf"/>
</dbReference>
<evidence type="ECO:0000313" key="6">
    <source>
        <dbReference type="EMBL" id="KHN32759.1"/>
    </source>
</evidence>
<dbReference type="GO" id="GO:1905786">
    <property type="term" value="P:positive regulation of anaphase-promoting complex-dependent catabolic process"/>
    <property type="evidence" value="ECO:0007669"/>
    <property type="project" value="TreeGrafter"/>
</dbReference>
<protein>
    <submittedName>
        <fullName evidence="6">Anaphase-promoting complex subunit cdc20</fullName>
    </submittedName>
</protein>
<gene>
    <name evidence="6" type="ORF">glysoja_024118</name>
</gene>
<dbReference type="GO" id="GO:0005680">
    <property type="term" value="C:anaphase-promoting complex"/>
    <property type="evidence" value="ECO:0007669"/>
    <property type="project" value="TreeGrafter"/>
</dbReference>
<keyword evidence="1" id="KW-0853">WD repeat</keyword>
<dbReference type="EMBL" id="KN649956">
    <property type="protein sequence ID" value="KHN32759.1"/>
    <property type="molecule type" value="Genomic_DNA"/>
</dbReference>
<dbReference type="GO" id="GO:0010997">
    <property type="term" value="F:anaphase-promoting complex binding"/>
    <property type="evidence" value="ECO:0007669"/>
    <property type="project" value="InterPro"/>
</dbReference>
<evidence type="ECO:0000256" key="4">
    <source>
        <dbReference type="ARBA" id="ARBA00022776"/>
    </source>
</evidence>